<keyword evidence="4 8" id="KW-0547">Nucleotide-binding</keyword>
<dbReference type="InterPro" id="IPR022926">
    <property type="entry name" value="NH(3)-dep_NAD(+)_synth"/>
</dbReference>
<dbReference type="GO" id="GO:0046872">
    <property type="term" value="F:metal ion binding"/>
    <property type="evidence" value="ECO:0007669"/>
    <property type="project" value="UniProtKB-KW"/>
</dbReference>
<feature type="region of interest" description="Disordered" evidence="11">
    <location>
        <begin position="1"/>
        <end position="39"/>
    </location>
</feature>
<reference evidence="13" key="1">
    <citation type="submission" date="2020-07" db="EMBL/GenBank/DDBJ databases">
        <title>Huge and variable diversity of episymbiotic CPR bacteria and DPANN archaea in groundwater ecosystems.</title>
        <authorList>
            <person name="He C.Y."/>
            <person name="Keren R."/>
            <person name="Whittaker M."/>
            <person name="Farag I.F."/>
            <person name="Doudna J."/>
            <person name="Cate J.H.D."/>
            <person name="Banfield J.F."/>
        </authorList>
    </citation>
    <scope>NUCLEOTIDE SEQUENCE</scope>
    <source>
        <strain evidence="13">NC_groundwater_1370_Ag_S-0.2um_69_93</strain>
    </source>
</reference>
<dbReference type="EC" id="6.3.1.5" evidence="8 10"/>
<dbReference type="NCBIfam" id="TIGR00552">
    <property type="entry name" value="nadE"/>
    <property type="match status" value="1"/>
</dbReference>
<dbReference type="GO" id="GO:0005524">
    <property type="term" value="F:ATP binding"/>
    <property type="evidence" value="ECO:0007669"/>
    <property type="project" value="UniProtKB-UniRule"/>
</dbReference>
<evidence type="ECO:0000256" key="6">
    <source>
        <dbReference type="ARBA" id="ARBA00022842"/>
    </source>
</evidence>
<sequence>MSAAPSPPPAPLPGGGGALHDVREGGYHVGQNSKNHPQDPVREALAELELEERLTVDLLAGFLRDEVTKVGVRKLVLGLSGGIDSSLSAFLAARAMGPGNVTGVIMPYRTSNPQSEQDARAVAGASGIQIRVVDISPQIDAYFERFPDADRLRRGNKMARERMTILYDHSASLSALVVGTSNKTELMLGYGTLFGDMASAVNPIGDLYKTQVRQLSRWLGVPASVVAKAPSADLWIGQTDEEELGYAYAEADAVLYRMIDCRWGREDLLEDGFPAQLVDGLQRLVQRSQYKRRLPLIAKVSHRTIDRDFRYARDWGL</sequence>
<feature type="binding site" evidence="8">
    <location>
        <position position="84"/>
    </location>
    <ligand>
        <name>Mg(2+)</name>
        <dbReference type="ChEBI" id="CHEBI:18420"/>
    </ligand>
</feature>
<dbReference type="CDD" id="cd00553">
    <property type="entry name" value="NAD_synthase"/>
    <property type="match status" value="1"/>
</dbReference>
<dbReference type="GO" id="GO:0004359">
    <property type="term" value="F:glutaminase activity"/>
    <property type="evidence" value="ECO:0007669"/>
    <property type="project" value="InterPro"/>
</dbReference>
<dbReference type="FunFam" id="3.40.50.620:FF:000106">
    <property type="entry name" value="Glutamine-dependent NAD(+) synthetase"/>
    <property type="match status" value="1"/>
</dbReference>
<feature type="domain" description="NAD/GMP synthase" evidence="12">
    <location>
        <begin position="59"/>
        <end position="295"/>
    </location>
</feature>
<dbReference type="Gene3D" id="3.40.50.620">
    <property type="entry name" value="HUPs"/>
    <property type="match status" value="1"/>
</dbReference>
<proteinExistence type="inferred from homology"/>
<dbReference type="PANTHER" id="PTHR23090">
    <property type="entry name" value="NH 3 /GLUTAMINE-DEPENDENT NAD + SYNTHETASE"/>
    <property type="match status" value="1"/>
</dbReference>
<dbReference type="InterPro" id="IPR022310">
    <property type="entry name" value="NAD/GMP_synthase"/>
</dbReference>
<organism evidence="13 14">
    <name type="scientific">Tectimicrobiota bacterium</name>
    <dbReference type="NCBI Taxonomy" id="2528274"/>
    <lineage>
        <taxon>Bacteria</taxon>
        <taxon>Pseudomonadati</taxon>
        <taxon>Nitrospinota/Tectimicrobiota group</taxon>
        <taxon>Candidatus Tectimicrobiota</taxon>
    </lineage>
</organism>
<evidence type="ECO:0000256" key="2">
    <source>
        <dbReference type="ARBA" id="ARBA00022598"/>
    </source>
</evidence>
<evidence type="ECO:0000256" key="8">
    <source>
        <dbReference type="HAMAP-Rule" id="MF_00193"/>
    </source>
</evidence>
<comment type="subunit">
    <text evidence="8">Homodimer.</text>
</comment>
<comment type="caution">
    <text evidence="13">The sequence shown here is derived from an EMBL/GenBank/DDBJ whole genome shotgun (WGS) entry which is preliminary data.</text>
</comment>
<keyword evidence="3 8" id="KW-0479">Metal-binding</keyword>
<dbReference type="SUPFAM" id="SSF52402">
    <property type="entry name" value="Adenine nucleotide alpha hydrolases-like"/>
    <property type="match status" value="1"/>
</dbReference>
<feature type="compositionally biased region" description="Pro residues" evidence="11">
    <location>
        <begin position="1"/>
        <end position="12"/>
    </location>
</feature>
<feature type="binding site" evidence="8">
    <location>
        <begin position="78"/>
        <end position="85"/>
    </location>
    <ligand>
        <name>ATP</name>
        <dbReference type="ChEBI" id="CHEBI:30616"/>
    </ligand>
</feature>
<dbReference type="GO" id="GO:0008795">
    <property type="term" value="F:NAD+ synthase activity"/>
    <property type="evidence" value="ECO:0007669"/>
    <property type="project" value="UniProtKB-UniRule"/>
</dbReference>
<evidence type="ECO:0000256" key="5">
    <source>
        <dbReference type="ARBA" id="ARBA00022840"/>
    </source>
</evidence>
<dbReference type="GO" id="GO:0005737">
    <property type="term" value="C:cytoplasm"/>
    <property type="evidence" value="ECO:0007669"/>
    <property type="project" value="InterPro"/>
</dbReference>
<dbReference type="AlphaFoldDB" id="A0A932ZVD8"/>
<accession>A0A932ZVD8</accession>
<evidence type="ECO:0000256" key="7">
    <source>
        <dbReference type="ARBA" id="ARBA00023027"/>
    </source>
</evidence>
<dbReference type="PANTHER" id="PTHR23090:SF9">
    <property type="entry name" value="GLUTAMINE-DEPENDENT NAD(+) SYNTHETASE"/>
    <property type="match status" value="1"/>
</dbReference>
<keyword evidence="5 8" id="KW-0067">ATP-binding</keyword>
<evidence type="ECO:0000256" key="1">
    <source>
        <dbReference type="ARBA" id="ARBA00005859"/>
    </source>
</evidence>
<protein>
    <recommendedName>
        <fullName evidence="8 10">NH(3)-dependent NAD(+) synthetase</fullName>
        <ecNumber evidence="8 10">6.3.1.5</ecNumber>
    </recommendedName>
</protein>
<comment type="catalytic activity">
    <reaction evidence="8 10">
        <text>deamido-NAD(+) + NH4(+) + ATP = AMP + diphosphate + NAD(+) + H(+)</text>
        <dbReference type="Rhea" id="RHEA:21188"/>
        <dbReference type="ChEBI" id="CHEBI:15378"/>
        <dbReference type="ChEBI" id="CHEBI:28938"/>
        <dbReference type="ChEBI" id="CHEBI:30616"/>
        <dbReference type="ChEBI" id="CHEBI:33019"/>
        <dbReference type="ChEBI" id="CHEBI:57540"/>
        <dbReference type="ChEBI" id="CHEBI:58437"/>
        <dbReference type="ChEBI" id="CHEBI:456215"/>
        <dbReference type="EC" id="6.3.1.5"/>
    </reaction>
</comment>
<comment type="caution">
    <text evidence="8">Lacks conserved residue(s) required for the propagation of feature annotation.</text>
</comment>
<feature type="binding site" description="in other chain" evidence="8">
    <location>
        <position position="160"/>
    </location>
    <ligand>
        <name>deamido-NAD(+)</name>
        <dbReference type="ChEBI" id="CHEBI:58437"/>
        <note>ligand shared between two neighboring subunits</note>
    </ligand>
</feature>
<evidence type="ECO:0000256" key="11">
    <source>
        <dbReference type="SAM" id="MobiDB-lite"/>
    </source>
</evidence>
<name>A0A932ZVD8_UNCTE</name>
<comment type="pathway">
    <text evidence="8">Cofactor biosynthesis; NAD(+) biosynthesis; NAD(+) from deamido-NAD(+) (ammonia route): step 1/1.</text>
</comment>
<dbReference type="GO" id="GO:0009435">
    <property type="term" value="P:NAD+ biosynthetic process"/>
    <property type="evidence" value="ECO:0007669"/>
    <property type="project" value="UniProtKB-UniRule"/>
</dbReference>
<evidence type="ECO:0000256" key="4">
    <source>
        <dbReference type="ARBA" id="ARBA00022741"/>
    </source>
</evidence>
<feature type="binding site" evidence="8">
    <location>
        <position position="209"/>
    </location>
    <ligand>
        <name>ATP</name>
        <dbReference type="ChEBI" id="CHEBI:30616"/>
    </ligand>
</feature>
<evidence type="ECO:0000256" key="3">
    <source>
        <dbReference type="ARBA" id="ARBA00022723"/>
    </source>
</evidence>
<dbReference type="InterPro" id="IPR003694">
    <property type="entry name" value="NAD_synthase"/>
</dbReference>
<feature type="binding site" evidence="8">
    <location>
        <position position="231"/>
    </location>
    <ligand>
        <name>ATP</name>
        <dbReference type="ChEBI" id="CHEBI:30616"/>
    </ligand>
</feature>
<dbReference type="NCBIfam" id="NF010587">
    <property type="entry name" value="PRK13980.1"/>
    <property type="match status" value="1"/>
</dbReference>
<keyword evidence="7 8" id="KW-0520">NAD</keyword>
<dbReference type="EMBL" id="JACQRX010000108">
    <property type="protein sequence ID" value="MBI4251285.1"/>
    <property type="molecule type" value="Genomic_DNA"/>
</dbReference>
<dbReference type="HAMAP" id="MF_00193">
    <property type="entry name" value="NadE_ammonia_dep"/>
    <property type="match status" value="1"/>
</dbReference>
<evidence type="ECO:0000256" key="10">
    <source>
        <dbReference type="RuleBase" id="RU003812"/>
    </source>
</evidence>
<evidence type="ECO:0000256" key="9">
    <source>
        <dbReference type="RuleBase" id="RU003811"/>
    </source>
</evidence>
<keyword evidence="6 8" id="KW-0460">Magnesium</keyword>
<gene>
    <name evidence="8" type="primary">nadE</name>
    <name evidence="13" type="ORF">HY618_02405</name>
</gene>
<evidence type="ECO:0000313" key="14">
    <source>
        <dbReference type="Proteomes" id="UP000752292"/>
    </source>
</evidence>
<comment type="similarity">
    <text evidence="1 8 9">Belongs to the NAD synthetase family.</text>
</comment>
<evidence type="ECO:0000313" key="13">
    <source>
        <dbReference type="EMBL" id="MBI4251285.1"/>
    </source>
</evidence>
<feature type="binding site" evidence="8">
    <location>
        <position position="185"/>
    </location>
    <ligand>
        <name>Mg(2+)</name>
        <dbReference type="ChEBI" id="CHEBI:18420"/>
    </ligand>
</feature>
<comment type="function">
    <text evidence="8">Catalyzes the ATP-dependent amidation of deamido-NAD to form NAD. Uses ammonia as a nitrogen source.</text>
</comment>
<evidence type="ECO:0000259" key="12">
    <source>
        <dbReference type="Pfam" id="PF02540"/>
    </source>
</evidence>
<dbReference type="InterPro" id="IPR014729">
    <property type="entry name" value="Rossmann-like_a/b/a_fold"/>
</dbReference>
<feature type="binding site" evidence="8">
    <location>
        <position position="180"/>
    </location>
    <ligand>
        <name>ATP</name>
        <dbReference type="ChEBI" id="CHEBI:30616"/>
    </ligand>
</feature>
<keyword evidence="2 8" id="KW-0436">Ligase</keyword>
<dbReference type="GO" id="GO:0003952">
    <property type="term" value="F:NAD+ synthase (glutamine-hydrolyzing) activity"/>
    <property type="evidence" value="ECO:0007669"/>
    <property type="project" value="InterPro"/>
</dbReference>
<dbReference type="Pfam" id="PF02540">
    <property type="entry name" value="NAD_synthase"/>
    <property type="match status" value="1"/>
</dbReference>
<dbReference type="Proteomes" id="UP000752292">
    <property type="component" value="Unassembled WGS sequence"/>
</dbReference>